<feature type="transmembrane region" description="Helical" evidence="1">
    <location>
        <begin position="51"/>
        <end position="72"/>
    </location>
</feature>
<evidence type="ECO:0000313" key="2">
    <source>
        <dbReference type="EMBL" id="MBP2401411.1"/>
    </source>
</evidence>
<dbReference type="Pfam" id="PF19953">
    <property type="entry name" value="EACC1"/>
    <property type="match status" value="1"/>
</dbReference>
<proteinExistence type="predicted"/>
<keyword evidence="1" id="KW-0472">Membrane</keyword>
<sequence>MDIRVGIPDEEDTEPLLSFHSWLMDDRDIRRQARITLVETPGRPGDMTPGIALISLLVSSGFNIAGLGMAIANWRASRKAPPPVRIEVGGVRIVVDDSGWTIREDDTPEDGQG</sequence>
<evidence type="ECO:0000313" key="3">
    <source>
        <dbReference type="Proteomes" id="UP001519291"/>
    </source>
</evidence>
<protein>
    <submittedName>
        <fullName evidence="2">Uncharacterized protein</fullName>
    </submittedName>
</protein>
<keyword evidence="1" id="KW-1133">Transmembrane helix</keyword>
<gene>
    <name evidence="2" type="ORF">JO379_000880</name>
</gene>
<dbReference type="EMBL" id="JAGIOH010000001">
    <property type="protein sequence ID" value="MBP2401411.1"/>
    <property type="molecule type" value="Genomic_DNA"/>
</dbReference>
<name>A0ABS4XY09_9ACTN</name>
<reference evidence="2 3" key="1">
    <citation type="submission" date="2021-03" db="EMBL/GenBank/DDBJ databases">
        <title>Sequencing the genomes of 1000 actinobacteria strains.</title>
        <authorList>
            <person name="Klenk H.-P."/>
        </authorList>
    </citation>
    <scope>NUCLEOTIDE SEQUENCE [LARGE SCALE GENOMIC DNA]</scope>
    <source>
        <strain evidence="2 3">DSM 41480</strain>
    </source>
</reference>
<accession>A0ABS4XY09</accession>
<comment type="caution">
    <text evidence="2">The sequence shown here is derived from an EMBL/GenBank/DDBJ whole genome shotgun (WGS) entry which is preliminary data.</text>
</comment>
<dbReference type="RefSeq" id="WP_165451643.1">
    <property type="nucleotide sequence ID" value="NZ_JAGIOH010000001.1"/>
</dbReference>
<organism evidence="2 3">
    <name type="scientific">Streptomyces syringium</name>
    <dbReference type="NCBI Taxonomy" id="76729"/>
    <lineage>
        <taxon>Bacteria</taxon>
        <taxon>Bacillati</taxon>
        <taxon>Actinomycetota</taxon>
        <taxon>Actinomycetes</taxon>
        <taxon>Kitasatosporales</taxon>
        <taxon>Streptomycetaceae</taxon>
        <taxon>Streptomyces</taxon>
    </lineage>
</organism>
<dbReference type="GeneID" id="91573501"/>
<keyword evidence="3" id="KW-1185">Reference proteome</keyword>
<keyword evidence="1" id="KW-0812">Transmembrane</keyword>
<evidence type="ECO:0000256" key="1">
    <source>
        <dbReference type="SAM" id="Phobius"/>
    </source>
</evidence>
<dbReference type="InterPro" id="IPR045428">
    <property type="entry name" value="EACC1"/>
</dbReference>
<dbReference type="Proteomes" id="UP001519291">
    <property type="component" value="Unassembled WGS sequence"/>
</dbReference>